<feature type="domain" description="SMP-30/Gluconolactonase/LRE-like region" evidence="4">
    <location>
        <begin position="14"/>
        <end position="247"/>
    </location>
</feature>
<dbReference type="PRINTS" id="PR01790">
    <property type="entry name" value="SMP30FAMILY"/>
</dbReference>
<feature type="binding site" evidence="3">
    <location>
        <position position="146"/>
    </location>
    <ligand>
        <name>a divalent metal cation</name>
        <dbReference type="ChEBI" id="CHEBI:60240"/>
    </ligand>
</feature>
<feature type="binding site" evidence="3">
    <location>
        <position position="189"/>
    </location>
    <ligand>
        <name>a divalent metal cation</name>
        <dbReference type="ChEBI" id="CHEBI:60240"/>
    </ligand>
</feature>
<accession>A0A975W7I0</accession>
<dbReference type="GO" id="GO:0004341">
    <property type="term" value="F:gluconolactonase activity"/>
    <property type="evidence" value="ECO:0007669"/>
    <property type="project" value="TreeGrafter"/>
</dbReference>
<sequence length="284" mass="30069">MPVPRCVDAAKAGCGEGALWDVTRGCLWWVDISGEALHCYEPATGRARRIALPWLISALALDQNDGLLIATARGLGRVDPATGEIALLHDPEPESRGNRLNDMIAGPDGALWVGSMSEGARGPTGSLYRYDAGRPRAMMTGTTISNGLGWSPDGSRLYFVDSVPGVMHVLENGAWRVLRAFDALTGKPDGMAVDARGTLWVAICDRGQVLGLTPDGEITARIDLPCEIVTNCCFGGDDLRTLYITTGTFSMSAAEKAANPQAGGLFAVEMAVPGTAPYRAHWPG</sequence>
<evidence type="ECO:0000259" key="4">
    <source>
        <dbReference type="Pfam" id="PF08450"/>
    </source>
</evidence>
<feature type="binding site" evidence="3">
    <location>
        <position position="16"/>
    </location>
    <ligand>
        <name>a divalent metal cation</name>
        <dbReference type="ChEBI" id="CHEBI:60240"/>
    </ligand>
</feature>
<reference evidence="5 6" key="1">
    <citation type="submission" date="2016-10" db="EMBL/GenBank/DDBJ databases">
        <authorList>
            <person name="Varghese N."/>
            <person name="Submissions S."/>
        </authorList>
    </citation>
    <scope>NUCLEOTIDE SEQUENCE [LARGE SCALE GENOMIC DNA]</scope>
    <source>
        <strain evidence="5 6">FF3</strain>
    </source>
</reference>
<name>A0A975W7I0_9RHOB</name>
<dbReference type="SUPFAM" id="SSF63829">
    <property type="entry name" value="Calcium-dependent phosphotriesterase"/>
    <property type="match status" value="1"/>
</dbReference>
<dbReference type="InterPro" id="IPR013658">
    <property type="entry name" value="SGL"/>
</dbReference>
<organism evidence="5 6">
    <name type="scientific">Marinovum algicola</name>
    <dbReference type="NCBI Taxonomy" id="42444"/>
    <lineage>
        <taxon>Bacteria</taxon>
        <taxon>Pseudomonadati</taxon>
        <taxon>Pseudomonadota</taxon>
        <taxon>Alphaproteobacteria</taxon>
        <taxon>Rhodobacterales</taxon>
        <taxon>Roseobacteraceae</taxon>
        <taxon>Marinovum</taxon>
    </lineage>
</organism>
<dbReference type="PANTHER" id="PTHR10907">
    <property type="entry name" value="REGUCALCIN"/>
    <property type="match status" value="1"/>
</dbReference>
<dbReference type="Pfam" id="PF08450">
    <property type="entry name" value="SGL"/>
    <property type="match status" value="1"/>
</dbReference>
<feature type="active site" description="Proton donor/acceptor" evidence="2">
    <location>
        <position position="189"/>
    </location>
</feature>
<evidence type="ECO:0000256" key="1">
    <source>
        <dbReference type="ARBA" id="ARBA00008853"/>
    </source>
</evidence>
<dbReference type="EMBL" id="FNYY01000002">
    <property type="protein sequence ID" value="SEI86007.1"/>
    <property type="molecule type" value="Genomic_DNA"/>
</dbReference>
<dbReference type="Gene3D" id="2.120.10.30">
    <property type="entry name" value="TolB, C-terminal domain"/>
    <property type="match status" value="1"/>
</dbReference>
<evidence type="ECO:0000256" key="3">
    <source>
        <dbReference type="PIRSR" id="PIRSR605511-2"/>
    </source>
</evidence>
<protein>
    <submittedName>
        <fullName evidence="5">Sugar lactone lactonase YvrE</fullName>
    </submittedName>
</protein>
<feature type="binding site" evidence="3">
    <location>
        <position position="101"/>
    </location>
    <ligand>
        <name>substrate</name>
    </ligand>
</feature>
<dbReference type="AlphaFoldDB" id="A0A975W7I0"/>
<proteinExistence type="inferred from homology"/>
<dbReference type="GO" id="GO:0019853">
    <property type="term" value="P:L-ascorbic acid biosynthetic process"/>
    <property type="evidence" value="ECO:0007669"/>
    <property type="project" value="TreeGrafter"/>
</dbReference>
<keyword evidence="6" id="KW-1185">Reference proteome</keyword>
<comment type="cofactor">
    <cofactor evidence="3">
        <name>Zn(2+)</name>
        <dbReference type="ChEBI" id="CHEBI:29105"/>
    </cofactor>
    <text evidence="3">Binds 1 divalent metal cation per subunit.</text>
</comment>
<keyword evidence="3" id="KW-0862">Zinc</keyword>
<evidence type="ECO:0000313" key="6">
    <source>
        <dbReference type="Proteomes" id="UP000182932"/>
    </source>
</evidence>
<dbReference type="InterPro" id="IPR005511">
    <property type="entry name" value="SMP-30"/>
</dbReference>
<comment type="similarity">
    <text evidence="1">Belongs to the SMP-30/CGR1 family.</text>
</comment>
<dbReference type="Proteomes" id="UP000182932">
    <property type="component" value="Unassembled WGS sequence"/>
</dbReference>
<dbReference type="PANTHER" id="PTHR10907:SF47">
    <property type="entry name" value="REGUCALCIN"/>
    <property type="match status" value="1"/>
</dbReference>
<evidence type="ECO:0000256" key="2">
    <source>
        <dbReference type="PIRSR" id="PIRSR605511-1"/>
    </source>
</evidence>
<dbReference type="RefSeq" id="WP_074835114.1">
    <property type="nucleotide sequence ID" value="NZ_FNYY01000002.1"/>
</dbReference>
<dbReference type="GeneID" id="80817082"/>
<feature type="binding site" evidence="3">
    <location>
        <position position="99"/>
    </location>
    <ligand>
        <name>substrate</name>
    </ligand>
</feature>
<dbReference type="GO" id="GO:0005509">
    <property type="term" value="F:calcium ion binding"/>
    <property type="evidence" value="ECO:0007669"/>
    <property type="project" value="TreeGrafter"/>
</dbReference>
<keyword evidence="3" id="KW-0479">Metal-binding</keyword>
<gene>
    <name evidence="5" type="ORF">SAMN04487940_102216</name>
</gene>
<comment type="caution">
    <text evidence="5">The sequence shown here is derived from an EMBL/GenBank/DDBJ whole genome shotgun (WGS) entry which is preliminary data.</text>
</comment>
<evidence type="ECO:0000313" key="5">
    <source>
        <dbReference type="EMBL" id="SEI86007.1"/>
    </source>
</evidence>
<dbReference type="InterPro" id="IPR011042">
    <property type="entry name" value="6-blade_b-propeller_TolB-like"/>
</dbReference>